<organism evidence="2 3">
    <name type="scientific">Sulfitobacter porphyrae</name>
    <dbReference type="NCBI Taxonomy" id="1246864"/>
    <lineage>
        <taxon>Bacteria</taxon>
        <taxon>Pseudomonadati</taxon>
        <taxon>Pseudomonadota</taxon>
        <taxon>Alphaproteobacteria</taxon>
        <taxon>Rhodobacterales</taxon>
        <taxon>Roseobacteraceae</taxon>
        <taxon>Sulfitobacter</taxon>
    </lineage>
</organism>
<evidence type="ECO:0000313" key="2">
    <source>
        <dbReference type="EMBL" id="MFC6759609.1"/>
    </source>
</evidence>
<gene>
    <name evidence="2" type="ORF">ACFQFQ_09115</name>
</gene>
<evidence type="ECO:0000256" key="1">
    <source>
        <dbReference type="SAM" id="MobiDB-lite"/>
    </source>
</evidence>
<protein>
    <submittedName>
        <fullName evidence="2">Uncharacterized protein</fullName>
    </submittedName>
</protein>
<dbReference type="Proteomes" id="UP001596353">
    <property type="component" value="Unassembled WGS sequence"/>
</dbReference>
<dbReference type="EMBL" id="JBHSWG010000001">
    <property type="protein sequence ID" value="MFC6759609.1"/>
    <property type="molecule type" value="Genomic_DNA"/>
</dbReference>
<reference evidence="3" key="1">
    <citation type="journal article" date="2019" name="Int. J. Syst. Evol. Microbiol.">
        <title>The Global Catalogue of Microorganisms (GCM) 10K type strain sequencing project: providing services to taxonomists for standard genome sequencing and annotation.</title>
        <authorList>
            <consortium name="The Broad Institute Genomics Platform"/>
            <consortium name="The Broad Institute Genome Sequencing Center for Infectious Disease"/>
            <person name="Wu L."/>
            <person name="Ma J."/>
        </authorList>
    </citation>
    <scope>NUCLEOTIDE SEQUENCE [LARGE SCALE GENOMIC DNA]</scope>
    <source>
        <strain evidence="3">CCUG 66188</strain>
    </source>
</reference>
<accession>A0ABW2B208</accession>
<proteinExistence type="predicted"/>
<feature type="region of interest" description="Disordered" evidence="1">
    <location>
        <begin position="1"/>
        <end position="177"/>
    </location>
</feature>
<name>A0ABW2B208_9RHOB</name>
<feature type="compositionally biased region" description="Low complexity" evidence="1">
    <location>
        <begin position="134"/>
        <end position="143"/>
    </location>
</feature>
<feature type="compositionally biased region" description="Polar residues" evidence="1">
    <location>
        <begin position="1"/>
        <end position="24"/>
    </location>
</feature>
<sequence>MLDVSSLSRNDVGTSAAASLTFSSKKTDRSFQKLRRAARHNQGNDSRKRRNQAQVLPPALRFLQRKRTGVFKNSDARRATIRKTTAESAGTRHKRRRQPCVFFKENGPEFSKTPTRGAPQSGKRQPKVPEPGTSAAASLAFSSKKTARSFQKLRRAARHSQENDSRKCRTYSASGYT</sequence>
<evidence type="ECO:0000313" key="3">
    <source>
        <dbReference type="Proteomes" id="UP001596353"/>
    </source>
</evidence>
<feature type="compositionally biased region" description="Basic residues" evidence="1">
    <location>
        <begin position="145"/>
        <end position="158"/>
    </location>
</feature>
<comment type="caution">
    <text evidence="2">The sequence shown here is derived from an EMBL/GenBank/DDBJ whole genome shotgun (WGS) entry which is preliminary data.</text>
</comment>
<keyword evidence="3" id="KW-1185">Reference proteome</keyword>